<name>A0A2V2BBM8_9GAMM</name>
<sequence>MSRAHWTRVKRQPMAFPAMNEGLRALLASLLAFDITSRASNLALIQFIDDYLPVRGVKTQWLHDDSGKKANHLTTLAWRPWFVGREAWRRDIKRMSLSVSNGWNVV</sequence>
<proteinExistence type="predicted"/>
<protein>
    <submittedName>
        <fullName evidence="1">Uncharacterized protein</fullName>
    </submittedName>
</protein>
<organism evidence="1 2">
    <name type="scientific">Pantoea allii</name>
    <dbReference type="NCBI Taxonomy" id="574096"/>
    <lineage>
        <taxon>Bacteria</taxon>
        <taxon>Pseudomonadati</taxon>
        <taxon>Pseudomonadota</taxon>
        <taxon>Gammaproteobacteria</taxon>
        <taxon>Enterobacterales</taxon>
        <taxon>Erwiniaceae</taxon>
        <taxon>Pantoea</taxon>
    </lineage>
</organism>
<reference evidence="1 2" key="1">
    <citation type="submission" date="2018-05" db="EMBL/GenBank/DDBJ databases">
        <title>Genomic Encyclopedia of Type Strains, Phase IV (KMG-V): Genome sequencing to study the core and pangenomes of soil and plant-associated prokaryotes.</title>
        <authorList>
            <person name="Whitman W."/>
        </authorList>
    </citation>
    <scope>NUCLEOTIDE SEQUENCE [LARGE SCALE GENOMIC DNA]</scope>
    <source>
        <strain evidence="1 2">PNA 200-10</strain>
    </source>
</reference>
<dbReference type="Proteomes" id="UP000245981">
    <property type="component" value="Unassembled WGS sequence"/>
</dbReference>
<comment type="caution">
    <text evidence="1">The sequence shown here is derived from an EMBL/GenBank/DDBJ whole genome shotgun (WGS) entry which is preliminary data.</text>
</comment>
<evidence type="ECO:0000313" key="1">
    <source>
        <dbReference type="EMBL" id="PWK93573.1"/>
    </source>
</evidence>
<dbReference type="STRING" id="574096.HA38_20875"/>
<evidence type="ECO:0000313" key="2">
    <source>
        <dbReference type="Proteomes" id="UP000245981"/>
    </source>
</evidence>
<accession>A0A2V2BBM8</accession>
<gene>
    <name evidence="1" type="ORF">C7431_11432</name>
</gene>
<dbReference type="EMBL" id="QGHF01000014">
    <property type="protein sequence ID" value="PWK93573.1"/>
    <property type="molecule type" value="Genomic_DNA"/>
</dbReference>
<dbReference type="AlphaFoldDB" id="A0A2V2BBM8"/>